<dbReference type="eggNOG" id="ENOG5033AN5">
    <property type="taxonomic scope" value="Bacteria"/>
</dbReference>
<sequence>MAAFAVRREPTAFSTSPSKGQKRPRRENGKHLAWIRTLPCVITGQYGVEAAHIRYAAPEYGKRDTGKAEKPDDDWVIPLAPELHREQHSMNEVKFWAKYGIDPCRVALALSRITGDDEAALVIIRNAKVRP</sequence>
<evidence type="ECO:0000256" key="1">
    <source>
        <dbReference type="SAM" id="MobiDB-lite"/>
    </source>
</evidence>
<reference evidence="2 3" key="1">
    <citation type="journal article" date="2011" name="J. Bacteriol.">
        <title>Genome of Ochrobactrum anthropi ATCC 49188 T, a versatile opportunistic pathogen and symbiont of several eukaryotic hosts.</title>
        <authorList>
            <person name="Chain P.S."/>
            <person name="Lang D.M."/>
            <person name="Comerci D.J."/>
            <person name="Malfatti S.A."/>
            <person name="Vergez L.M."/>
            <person name="Shin M."/>
            <person name="Ugalde R.A."/>
            <person name="Garcia E."/>
            <person name="Tolmasky M.E."/>
        </authorList>
    </citation>
    <scope>NUCLEOTIDE SEQUENCE [LARGE SCALE GENOMIC DNA]</scope>
    <source>
        <strain evidence="3">ATCC 49188 / DSM 6882 / CCUG 24695 / JCM 21032 / LMG 3331 / NBRC 15819 / NCTC 12168 / Alc 37</strain>
    </source>
</reference>
<feature type="compositionally biased region" description="Basic and acidic residues" evidence="1">
    <location>
        <begin position="1"/>
        <end position="10"/>
    </location>
</feature>
<name>A6WVD9_BRUA4</name>
<proteinExistence type="predicted"/>
<dbReference type="Proteomes" id="UP000002301">
    <property type="component" value="Chromosome 1"/>
</dbReference>
<keyword evidence="3" id="KW-1185">Reference proteome</keyword>
<dbReference type="STRING" id="439375.Oant_0212"/>
<dbReference type="PATRIC" id="fig|439375.7.peg.224"/>
<organism evidence="2 3">
    <name type="scientific">Brucella anthropi (strain ATCC 49188 / DSM 6882 / CCUG 24695 / JCM 21032 / LMG 3331 / NBRC 15819 / NCTC 12168 / Alc 37)</name>
    <name type="common">Ochrobactrum anthropi</name>
    <dbReference type="NCBI Taxonomy" id="439375"/>
    <lineage>
        <taxon>Bacteria</taxon>
        <taxon>Pseudomonadati</taxon>
        <taxon>Pseudomonadota</taxon>
        <taxon>Alphaproteobacteria</taxon>
        <taxon>Hyphomicrobiales</taxon>
        <taxon>Brucellaceae</taxon>
        <taxon>Brucella/Ochrobactrum group</taxon>
        <taxon>Brucella</taxon>
    </lineage>
</organism>
<evidence type="ECO:0000313" key="2">
    <source>
        <dbReference type="EMBL" id="ABS12943.1"/>
    </source>
</evidence>
<dbReference type="EMBL" id="CP000758">
    <property type="protein sequence ID" value="ABS12943.1"/>
    <property type="molecule type" value="Genomic_DNA"/>
</dbReference>
<protein>
    <recommendedName>
        <fullName evidence="4">DUF968 domain-containing protein</fullName>
    </recommendedName>
</protein>
<dbReference type="Pfam" id="PF06147">
    <property type="entry name" value="DUF968"/>
    <property type="match status" value="1"/>
</dbReference>
<evidence type="ECO:0008006" key="4">
    <source>
        <dbReference type="Google" id="ProtNLM"/>
    </source>
</evidence>
<dbReference type="AlphaFoldDB" id="A6WVD9"/>
<dbReference type="HOGENOM" id="CLU_1626411_0_0_5"/>
<dbReference type="KEGG" id="oan:Oant_0212"/>
<feature type="region of interest" description="Disordered" evidence="1">
    <location>
        <begin position="1"/>
        <end position="29"/>
    </location>
</feature>
<evidence type="ECO:0000313" key="3">
    <source>
        <dbReference type="Proteomes" id="UP000002301"/>
    </source>
</evidence>
<gene>
    <name evidence="2" type="ordered locus">Oant_0212</name>
</gene>
<dbReference type="InterPro" id="IPR010373">
    <property type="entry name" value="DUF968"/>
</dbReference>
<accession>A6WVD9</accession>